<proteinExistence type="predicted"/>
<feature type="non-terminal residue" evidence="1">
    <location>
        <position position="1"/>
    </location>
</feature>
<dbReference type="Proteomes" id="UP000789901">
    <property type="component" value="Unassembled WGS sequence"/>
</dbReference>
<name>A0ABN7USI0_GIGMA</name>
<sequence length="53" mass="6057">VEINNDHLKQKEIITGVEFKVLEYYKRYCFDSSISNVAGITLGPPSFKYANES</sequence>
<comment type="caution">
    <text evidence="1">The sequence shown here is derived from an EMBL/GenBank/DDBJ whole genome shotgun (WGS) entry which is preliminary data.</text>
</comment>
<accession>A0ABN7USI0</accession>
<gene>
    <name evidence="1" type="ORF">GMARGA_LOCUS9463</name>
</gene>
<evidence type="ECO:0000313" key="1">
    <source>
        <dbReference type="EMBL" id="CAG8653127.1"/>
    </source>
</evidence>
<reference evidence="1 2" key="1">
    <citation type="submission" date="2021-06" db="EMBL/GenBank/DDBJ databases">
        <authorList>
            <person name="Kallberg Y."/>
            <person name="Tangrot J."/>
            <person name="Rosling A."/>
        </authorList>
    </citation>
    <scope>NUCLEOTIDE SEQUENCE [LARGE SCALE GENOMIC DNA]</scope>
    <source>
        <strain evidence="1 2">120-4 pot B 10/14</strain>
    </source>
</reference>
<dbReference type="EMBL" id="CAJVQB010005097">
    <property type="protein sequence ID" value="CAG8653127.1"/>
    <property type="molecule type" value="Genomic_DNA"/>
</dbReference>
<evidence type="ECO:0000313" key="2">
    <source>
        <dbReference type="Proteomes" id="UP000789901"/>
    </source>
</evidence>
<organism evidence="1 2">
    <name type="scientific">Gigaspora margarita</name>
    <dbReference type="NCBI Taxonomy" id="4874"/>
    <lineage>
        <taxon>Eukaryota</taxon>
        <taxon>Fungi</taxon>
        <taxon>Fungi incertae sedis</taxon>
        <taxon>Mucoromycota</taxon>
        <taxon>Glomeromycotina</taxon>
        <taxon>Glomeromycetes</taxon>
        <taxon>Diversisporales</taxon>
        <taxon>Gigasporaceae</taxon>
        <taxon>Gigaspora</taxon>
    </lineage>
</organism>
<protein>
    <submittedName>
        <fullName evidence="1">2974_t:CDS:1</fullName>
    </submittedName>
</protein>
<keyword evidence="2" id="KW-1185">Reference proteome</keyword>